<comment type="caution">
    <text evidence="1">The sequence shown here is derived from an EMBL/GenBank/DDBJ whole genome shotgun (WGS) entry which is preliminary data.</text>
</comment>
<feature type="non-terminal residue" evidence="1">
    <location>
        <position position="92"/>
    </location>
</feature>
<evidence type="ECO:0000313" key="1">
    <source>
        <dbReference type="EMBL" id="KAG1801289.1"/>
    </source>
</evidence>
<sequence>YSEWMTADDAWNMQSALPKCATLLGTILSSDKTNISIMMGDRATHPLLISLANIHMSMQLKSSSNTFILTALLPVLKFIVKKNICEVYSKIT</sequence>
<dbReference type="AlphaFoldDB" id="A0A9P7DRF9"/>
<name>A0A9P7DRF9_9AGAM</name>
<accession>A0A9P7DRF9</accession>
<dbReference type="GeneID" id="64625961"/>
<dbReference type="EMBL" id="JABBWG010000093">
    <property type="protein sequence ID" value="KAG1801289.1"/>
    <property type="molecule type" value="Genomic_DNA"/>
</dbReference>
<proteinExistence type="predicted"/>
<dbReference type="Proteomes" id="UP000807769">
    <property type="component" value="Unassembled WGS sequence"/>
</dbReference>
<dbReference type="RefSeq" id="XP_041186077.1">
    <property type="nucleotide sequence ID" value="XM_041331944.1"/>
</dbReference>
<dbReference type="Pfam" id="PF18759">
    <property type="entry name" value="Plavaka"/>
    <property type="match status" value="1"/>
</dbReference>
<keyword evidence="2" id="KW-1185">Reference proteome</keyword>
<gene>
    <name evidence="1" type="ORF">BJ212DRAFT_1286511</name>
</gene>
<dbReference type="OrthoDB" id="2418900at2759"/>
<organism evidence="1 2">
    <name type="scientific">Suillus subaureus</name>
    <dbReference type="NCBI Taxonomy" id="48587"/>
    <lineage>
        <taxon>Eukaryota</taxon>
        <taxon>Fungi</taxon>
        <taxon>Dikarya</taxon>
        <taxon>Basidiomycota</taxon>
        <taxon>Agaricomycotina</taxon>
        <taxon>Agaricomycetes</taxon>
        <taxon>Agaricomycetidae</taxon>
        <taxon>Boletales</taxon>
        <taxon>Suillineae</taxon>
        <taxon>Suillaceae</taxon>
        <taxon>Suillus</taxon>
    </lineage>
</organism>
<protein>
    <submittedName>
        <fullName evidence="1">Uncharacterized protein</fullName>
    </submittedName>
</protein>
<evidence type="ECO:0000313" key="2">
    <source>
        <dbReference type="Proteomes" id="UP000807769"/>
    </source>
</evidence>
<dbReference type="InterPro" id="IPR041078">
    <property type="entry name" value="Plavaka"/>
</dbReference>
<reference evidence="1" key="1">
    <citation type="journal article" date="2020" name="New Phytol.">
        <title>Comparative genomics reveals dynamic genome evolution in host specialist ectomycorrhizal fungi.</title>
        <authorList>
            <person name="Lofgren L.A."/>
            <person name="Nguyen N.H."/>
            <person name="Vilgalys R."/>
            <person name="Ruytinx J."/>
            <person name="Liao H.L."/>
            <person name="Branco S."/>
            <person name="Kuo A."/>
            <person name="LaButti K."/>
            <person name="Lipzen A."/>
            <person name="Andreopoulos W."/>
            <person name="Pangilinan J."/>
            <person name="Riley R."/>
            <person name="Hundley H."/>
            <person name="Na H."/>
            <person name="Barry K."/>
            <person name="Grigoriev I.V."/>
            <person name="Stajich J.E."/>
            <person name="Kennedy P.G."/>
        </authorList>
    </citation>
    <scope>NUCLEOTIDE SEQUENCE</scope>
    <source>
        <strain evidence="1">MN1</strain>
    </source>
</reference>